<dbReference type="PROSITE" id="PS51257">
    <property type="entry name" value="PROKAR_LIPOPROTEIN"/>
    <property type="match status" value="1"/>
</dbReference>
<dbReference type="RefSeq" id="WP_116183388.1">
    <property type="nucleotide sequence ID" value="NZ_QTJX01000001.1"/>
</dbReference>
<protein>
    <submittedName>
        <fullName evidence="2">DUF4251 domain-containing protein</fullName>
    </submittedName>
</protein>
<dbReference type="Pfam" id="PF14059">
    <property type="entry name" value="DUF4251"/>
    <property type="match status" value="1"/>
</dbReference>
<evidence type="ECO:0000313" key="3">
    <source>
        <dbReference type="Proteomes" id="UP000261828"/>
    </source>
</evidence>
<sequence length="192" mass="21041">MPTILKFYCVLIMVLAVGCASNPKHKSTPDQIENLNALVMGKSFEINANWARPMATRTMNAIGNAGLIPPGSTLNRIDITGTASYLRVLGDSVKAQLPYYGERQMGGVYNLNKIGIQFEGIPEDFSIISDSKSEAQIMDFSITEDGESFRVTALLYPSLSSTITIVSSHRNTIWYSGYLSEYVPEASGEVEK</sequence>
<evidence type="ECO:0000256" key="1">
    <source>
        <dbReference type="SAM" id="SignalP"/>
    </source>
</evidence>
<name>A0A371JUL4_9FLAO</name>
<keyword evidence="1" id="KW-0732">Signal</keyword>
<reference evidence="2 3" key="1">
    <citation type="submission" date="2018-08" db="EMBL/GenBank/DDBJ databases">
        <title>Muricauda nanhaiensis sp. nov., isolated from seawater of the South China Sea.</title>
        <authorList>
            <person name="Dang Y."/>
        </authorList>
    </citation>
    <scope>NUCLEOTIDE SEQUENCE [LARGE SCALE GENOMIC DNA]</scope>
    <source>
        <strain evidence="2 3">SM1704</strain>
    </source>
</reference>
<dbReference type="Proteomes" id="UP000261828">
    <property type="component" value="Unassembled WGS sequence"/>
</dbReference>
<gene>
    <name evidence="2" type="ORF">DX873_04950</name>
</gene>
<feature type="chain" id="PRO_5016993097" evidence="1">
    <location>
        <begin position="27"/>
        <end position="192"/>
    </location>
</feature>
<dbReference type="Gene3D" id="2.40.128.410">
    <property type="match status" value="1"/>
</dbReference>
<dbReference type="InterPro" id="IPR025347">
    <property type="entry name" value="DUF4251"/>
</dbReference>
<keyword evidence="3" id="KW-1185">Reference proteome</keyword>
<organism evidence="2 3">
    <name type="scientific">Flagellimonas nanhaiensis</name>
    <dbReference type="NCBI Taxonomy" id="2292706"/>
    <lineage>
        <taxon>Bacteria</taxon>
        <taxon>Pseudomonadati</taxon>
        <taxon>Bacteroidota</taxon>
        <taxon>Flavobacteriia</taxon>
        <taxon>Flavobacteriales</taxon>
        <taxon>Flavobacteriaceae</taxon>
        <taxon>Flagellimonas</taxon>
    </lineage>
</organism>
<comment type="caution">
    <text evidence="2">The sequence shown here is derived from an EMBL/GenBank/DDBJ whole genome shotgun (WGS) entry which is preliminary data.</text>
</comment>
<accession>A0A371JUL4</accession>
<feature type="signal peptide" evidence="1">
    <location>
        <begin position="1"/>
        <end position="26"/>
    </location>
</feature>
<dbReference type="OrthoDB" id="1448121at2"/>
<proteinExistence type="predicted"/>
<dbReference type="EMBL" id="QTJX01000001">
    <property type="protein sequence ID" value="RDY61508.1"/>
    <property type="molecule type" value="Genomic_DNA"/>
</dbReference>
<dbReference type="AlphaFoldDB" id="A0A371JUL4"/>
<evidence type="ECO:0000313" key="2">
    <source>
        <dbReference type="EMBL" id="RDY61508.1"/>
    </source>
</evidence>